<dbReference type="Proteomes" id="UP000820669">
    <property type="component" value="Unassembled WGS sequence"/>
</dbReference>
<dbReference type="Gene3D" id="1.20.1260.20">
    <property type="entry name" value="PPE superfamily"/>
    <property type="match status" value="1"/>
</dbReference>
<comment type="subcellular location">
    <subcellularLocation>
        <location evidence="1">Cytoplasm</location>
    </subcellularLocation>
</comment>
<dbReference type="InterPro" id="IPR025734">
    <property type="entry name" value="EspG"/>
</dbReference>
<organism evidence="5 6">
    <name type="scientific">Pseudonocardia acidicola</name>
    <dbReference type="NCBI Taxonomy" id="2724939"/>
    <lineage>
        <taxon>Bacteria</taxon>
        <taxon>Bacillati</taxon>
        <taxon>Actinomycetota</taxon>
        <taxon>Actinomycetes</taxon>
        <taxon>Pseudonocardiales</taxon>
        <taxon>Pseudonocardiaceae</taxon>
        <taxon>Pseudonocardia</taxon>
    </lineage>
</organism>
<evidence type="ECO:0000313" key="5">
    <source>
        <dbReference type="EMBL" id="NMH99845.1"/>
    </source>
</evidence>
<reference evidence="5 6" key="1">
    <citation type="submission" date="2020-04" db="EMBL/GenBank/DDBJ databases">
        <authorList>
            <person name="Klaysubun C."/>
            <person name="Duangmal K."/>
            <person name="Lipun K."/>
        </authorList>
    </citation>
    <scope>NUCLEOTIDE SEQUENCE [LARGE SCALE GENOMIC DNA]</scope>
    <source>
        <strain evidence="5 6">K10HN5</strain>
    </source>
</reference>
<proteinExistence type="inferred from homology"/>
<sequence>MPGCRTGRRGRAHLAARRLRFAIANRFSDRVRPRPLRHSVRHDHPFPPRQGEPCRIAREPYSASNQWRQIEQTIRTIDATPSTAIASIGGGWEGQAAEATANGLTPLGVWATAGAEDARVLARLLMLLARPDAQLELRAWFGRSVRAVAAGRLDSAVLAVRQDATITLEACGSLPAGLLTALPAAGPGPGRSSTLPTHVLGEALANPAELRQVLIARNVPPVEAGLLARMLATAGGRSQLTALATDRWGVARRLSRVLTVLDGPRGRYLLTRSTAEDGTDWTTVGPTDDRRLRHRVDELLDDAVAAAGRSA</sequence>
<evidence type="ECO:0000256" key="3">
    <source>
        <dbReference type="ARBA" id="ARBA00022490"/>
    </source>
</evidence>
<comment type="caution">
    <text evidence="5">The sequence shown here is derived from an EMBL/GenBank/DDBJ whole genome shotgun (WGS) entry which is preliminary data.</text>
</comment>
<protein>
    <submittedName>
        <fullName evidence="5">ESX secretion-associated protein EspG</fullName>
    </submittedName>
</protein>
<dbReference type="EMBL" id="JAAXLA010000043">
    <property type="protein sequence ID" value="NMH99845.1"/>
    <property type="molecule type" value="Genomic_DNA"/>
</dbReference>
<dbReference type="InterPro" id="IPR038332">
    <property type="entry name" value="PPE_sf"/>
</dbReference>
<evidence type="ECO:0000313" key="6">
    <source>
        <dbReference type="Proteomes" id="UP000820669"/>
    </source>
</evidence>
<evidence type="ECO:0000256" key="1">
    <source>
        <dbReference type="ARBA" id="ARBA00004496"/>
    </source>
</evidence>
<accession>A0ABX1SE81</accession>
<keyword evidence="4" id="KW-0143">Chaperone</keyword>
<comment type="similarity">
    <text evidence="2">Belongs to the EspG family.</text>
</comment>
<evidence type="ECO:0000256" key="4">
    <source>
        <dbReference type="ARBA" id="ARBA00023186"/>
    </source>
</evidence>
<evidence type="ECO:0000256" key="2">
    <source>
        <dbReference type="ARBA" id="ARBA00006411"/>
    </source>
</evidence>
<gene>
    <name evidence="5" type="ORF">HF526_21360</name>
</gene>
<dbReference type="Pfam" id="PF14011">
    <property type="entry name" value="ESX-1_EspG"/>
    <property type="match status" value="1"/>
</dbReference>
<name>A0ABX1SE81_9PSEU</name>
<keyword evidence="6" id="KW-1185">Reference proteome</keyword>
<keyword evidence="3" id="KW-0963">Cytoplasm</keyword>